<dbReference type="Pfam" id="PF05168">
    <property type="entry name" value="HEPN"/>
    <property type="match status" value="1"/>
</dbReference>
<dbReference type="Gene3D" id="3.30.460.10">
    <property type="entry name" value="Beta Polymerase, domain 2"/>
    <property type="match status" value="1"/>
</dbReference>
<protein>
    <recommendedName>
        <fullName evidence="1">HEPN domain-containing protein</fullName>
    </recommendedName>
</protein>
<dbReference type="PANTHER" id="PTHR33933:SF1">
    <property type="entry name" value="PROTEIN ADENYLYLTRANSFERASE MNTA-RELATED"/>
    <property type="match status" value="1"/>
</dbReference>
<dbReference type="RefSeq" id="WP_116303623.1">
    <property type="nucleotide sequence ID" value="NZ_NFZV01000025.1"/>
</dbReference>
<evidence type="ECO:0000313" key="3">
    <source>
        <dbReference type="Proteomes" id="UP000256763"/>
    </source>
</evidence>
<dbReference type="InterPro" id="IPR007842">
    <property type="entry name" value="HEPN_dom"/>
</dbReference>
<evidence type="ECO:0000259" key="1">
    <source>
        <dbReference type="PROSITE" id="PS50910"/>
    </source>
</evidence>
<dbReference type="Gene3D" id="1.20.120.330">
    <property type="entry name" value="Nucleotidyltransferases domain 2"/>
    <property type="match status" value="1"/>
</dbReference>
<dbReference type="Proteomes" id="UP000256763">
    <property type="component" value="Unassembled WGS sequence"/>
</dbReference>
<dbReference type="PROSITE" id="PS50910">
    <property type="entry name" value="HEPN"/>
    <property type="match status" value="1"/>
</dbReference>
<dbReference type="EMBL" id="NFZW01000013">
    <property type="protein sequence ID" value="RFA35111.1"/>
    <property type="molecule type" value="Genomic_DNA"/>
</dbReference>
<evidence type="ECO:0000313" key="2">
    <source>
        <dbReference type="EMBL" id="RFA35111.1"/>
    </source>
</evidence>
<dbReference type="SUPFAM" id="SSF81301">
    <property type="entry name" value="Nucleotidyltransferase"/>
    <property type="match status" value="1"/>
</dbReference>
<dbReference type="PANTHER" id="PTHR33933">
    <property type="entry name" value="NUCLEOTIDYLTRANSFERASE"/>
    <property type="match status" value="1"/>
</dbReference>
<name>A0A3E0WSI7_9GAMM</name>
<proteinExistence type="predicted"/>
<reference evidence="3" key="1">
    <citation type="submission" date="2017-05" db="EMBL/GenBank/DDBJ databases">
        <authorList>
            <person name="Sharma S."/>
            <person name="Sidhu C."/>
            <person name="Pinnaka A.K."/>
        </authorList>
    </citation>
    <scope>NUCLEOTIDE SEQUENCE [LARGE SCALE GENOMIC DNA]</scope>
    <source>
        <strain evidence="3">AK93</strain>
    </source>
</reference>
<dbReference type="SUPFAM" id="SSF81593">
    <property type="entry name" value="Nucleotidyltransferase substrate binding subunit/domain"/>
    <property type="match status" value="1"/>
</dbReference>
<sequence>MKTDLSHLPERKRQELGQIVDIIRGSVEVEMIILYGSYARGDWKEEKDLDPERWSGHPSDYDILIVVAEQAVAEDVLLWERVSGALDRARFSASVRPISADVNEVNSEIAEGRYFYRDVRAEGRLLYDSGRYQLAEPEELGPKERLSLAREYFDRWFRSGEGFYIDYTNALARDDLQKAVFYLNQATESAYKTILLVHTLYCPHEHYLKILAFEASEFGPVFREIFPRQPEAAAQRFKLLDAAYIGARYHIRFKVTQEDLDYLAPRVKRLLEVAVSICREELARLECAATSEK</sequence>
<dbReference type="OrthoDB" id="9803106at2"/>
<dbReference type="CDD" id="cd05403">
    <property type="entry name" value="NT_KNTase_like"/>
    <property type="match status" value="1"/>
</dbReference>
<dbReference type="SMART" id="SM00748">
    <property type="entry name" value="HEPN"/>
    <property type="match status" value="1"/>
</dbReference>
<feature type="domain" description="HEPN" evidence="1">
    <location>
        <begin position="157"/>
        <end position="277"/>
    </location>
</feature>
<dbReference type="InterPro" id="IPR043519">
    <property type="entry name" value="NT_sf"/>
</dbReference>
<comment type="caution">
    <text evidence="2">The sequence shown here is derived from an EMBL/GenBank/DDBJ whole genome shotgun (WGS) entry which is preliminary data.</text>
</comment>
<dbReference type="InterPro" id="IPR052548">
    <property type="entry name" value="Type_VII_TA_antitoxin"/>
</dbReference>
<gene>
    <name evidence="2" type="ORF">CAL65_13455</name>
</gene>
<accession>A0A3E0WSI7</accession>
<dbReference type="AlphaFoldDB" id="A0A3E0WSI7"/>
<organism evidence="2 3">
    <name type="scientific">Alkalilimnicola ehrlichii</name>
    <dbReference type="NCBI Taxonomy" id="351052"/>
    <lineage>
        <taxon>Bacteria</taxon>
        <taxon>Pseudomonadati</taxon>
        <taxon>Pseudomonadota</taxon>
        <taxon>Gammaproteobacteria</taxon>
        <taxon>Chromatiales</taxon>
        <taxon>Ectothiorhodospiraceae</taxon>
        <taxon>Alkalilimnicola</taxon>
    </lineage>
</organism>
<keyword evidence="3" id="KW-1185">Reference proteome</keyword>